<proteinExistence type="inferred from homology"/>
<dbReference type="GO" id="GO:0000930">
    <property type="term" value="C:gamma-tubulin complex"/>
    <property type="evidence" value="ECO:0007669"/>
    <property type="project" value="UniProtKB-ARBA"/>
</dbReference>
<feature type="domain" description="Gamma tubulin complex component protein N-terminal" evidence="7">
    <location>
        <begin position="182"/>
        <end position="476"/>
    </location>
</feature>
<dbReference type="InterPro" id="IPR041470">
    <property type="entry name" value="GCP_N"/>
</dbReference>
<dbReference type="InterPro" id="IPR007259">
    <property type="entry name" value="GCP"/>
</dbReference>
<evidence type="ECO:0000256" key="3">
    <source>
        <dbReference type="ARBA" id="ARBA00022490"/>
    </source>
</evidence>
<dbReference type="Pfam" id="PF17681">
    <property type="entry name" value="GCP_N_terminal"/>
    <property type="match status" value="1"/>
</dbReference>
<comment type="caution">
    <text evidence="8">The sequence shown here is derived from an EMBL/GenBank/DDBJ whole genome shotgun (WGS) entry which is preliminary data.</text>
</comment>
<dbReference type="GO" id="GO:0051225">
    <property type="term" value="P:spindle assembly"/>
    <property type="evidence" value="ECO:0007669"/>
    <property type="project" value="TreeGrafter"/>
</dbReference>
<evidence type="ECO:0000256" key="1">
    <source>
        <dbReference type="ARBA" id="ARBA00004245"/>
    </source>
</evidence>
<dbReference type="GO" id="GO:0000278">
    <property type="term" value="P:mitotic cell cycle"/>
    <property type="evidence" value="ECO:0007669"/>
    <property type="project" value="TreeGrafter"/>
</dbReference>
<dbReference type="GO" id="GO:0005816">
    <property type="term" value="C:spindle pole body"/>
    <property type="evidence" value="ECO:0007669"/>
    <property type="project" value="UniProtKB-ARBA"/>
</dbReference>
<comment type="similarity">
    <text evidence="2">Belongs to the TUBGCP family.</text>
</comment>
<dbReference type="GO" id="GO:0005874">
    <property type="term" value="C:microtubule"/>
    <property type="evidence" value="ECO:0007669"/>
    <property type="project" value="UniProtKB-KW"/>
</dbReference>
<dbReference type="PANTHER" id="PTHR19302">
    <property type="entry name" value="GAMMA TUBULIN COMPLEX PROTEIN"/>
    <property type="match status" value="1"/>
</dbReference>
<keyword evidence="9" id="KW-1185">Reference proteome</keyword>
<dbReference type="Pfam" id="PF04130">
    <property type="entry name" value="GCP_C_terminal"/>
    <property type="match status" value="1"/>
</dbReference>
<dbReference type="GO" id="GO:0043015">
    <property type="term" value="F:gamma-tubulin binding"/>
    <property type="evidence" value="ECO:0007669"/>
    <property type="project" value="InterPro"/>
</dbReference>
<evidence type="ECO:0000259" key="7">
    <source>
        <dbReference type="Pfam" id="PF17681"/>
    </source>
</evidence>
<dbReference type="GO" id="GO:0051011">
    <property type="term" value="F:microtubule minus-end binding"/>
    <property type="evidence" value="ECO:0007669"/>
    <property type="project" value="TreeGrafter"/>
</dbReference>
<organism evidence="8 9">
    <name type="scientific">Paraglomus brasilianum</name>
    <dbReference type="NCBI Taxonomy" id="144538"/>
    <lineage>
        <taxon>Eukaryota</taxon>
        <taxon>Fungi</taxon>
        <taxon>Fungi incertae sedis</taxon>
        <taxon>Mucoromycota</taxon>
        <taxon>Glomeromycotina</taxon>
        <taxon>Glomeromycetes</taxon>
        <taxon>Paraglomerales</taxon>
        <taxon>Paraglomeraceae</taxon>
        <taxon>Paraglomus</taxon>
    </lineage>
</organism>
<evidence type="ECO:0000256" key="2">
    <source>
        <dbReference type="ARBA" id="ARBA00010337"/>
    </source>
</evidence>
<gene>
    <name evidence="8" type="ORF">PBRASI_LOCUS5507</name>
</gene>
<dbReference type="InterPro" id="IPR040457">
    <property type="entry name" value="GCP_C"/>
</dbReference>
<dbReference type="OrthoDB" id="5860513at2759"/>
<keyword evidence="5" id="KW-0206">Cytoskeleton</keyword>
<reference evidence="8" key="1">
    <citation type="submission" date="2021-06" db="EMBL/GenBank/DDBJ databases">
        <authorList>
            <person name="Kallberg Y."/>
            <person name="Tangrot J."/>
            <person name="Rosling A."/>
        </authorList>
    </citation>
    <scope>NUCLEOTIDE SEQUENCE</scope>
    <source>
        <strain evidence="8">BR232B</strain>
    </source>
</reference>
<feature type="domain" description="Gamma tubulin complex component C-terminal" evidence="6">
    <location>
        <begin position="479"/>
        <end position="805"/>
    </location>
</feature>
<keyword evidence="3" id="KW-0963">Cytoplasm</keyword>
<dbReference type="GO" id="GO:0000922">
    <property type="term" value="C:spindle pole"/>
    <property type="evidence" value="ECO:0007669"/>
    <property type="project" value="InterPro"/>
</dbReference>
<dbReference type="EMBL" id="CAJVPI010000649">
    <property type="protein sequence ID" value="CAG8559356.1"/>
    <property type="molecule type" value="Genomic_DNA"/>
</dbReference>
<keyword evidence="4" id="KW-0493">Microtubule</keyword>
<protein>
    <submittedName>
        <fullName evidence="8">4781_t:CDS:1</fullName>
    </submittedName>
</protein>
<dbReference type="Gene3D" id="1.20.120.1900">
    <property type="entry name" value="Gamma-tubulin complex, C-terminal domain"/>
    <property type="match status" value="1"/>
</dbReference>
<sequence length="812" mass="93664">MDLFVDSRMTPSVISDEAHISDLITKKLMRENKSSTKALRFATLFNKLQAQTILKRKWAVLYFLMSVSEQSNDGDASKLATTVLFYDNNLHFIVMLINDLAIKLFDQTFSHRGLESISHETSKVTKTPNTFISNVNPTSIQETINEPVYMQEDEQLPPRVVLQKKVAETENTMYEISEALLLRDVVFVFQGIDGQYIKFDKTTGSYLVDSKIGVQRSTRELISRLSEMGCLYRKVHAFVNDSIDDISIGLVGQAFCSALQRELTEYYKLMAILESQITKETDPNLSTQSTPHSLSLKRMLVSINESAEKLRLMAVLVNGCARQKGGALVSYIYMHTNHGDPFRHEFVEHILEEVSKPFYEMLQSWIYEGELEDPFEEFFVGCDPTVEEEDLWQHKYFMRTDMQPSFISALLAKKIFSIGKSLNFIRYSCHDNDWVTAKGKGTKSVLKYGDVIALEHSIDATYTKTSKRLLDILFTKYKLMEHLTALKRYLLLGQGDFVQYLMDQLGSGLSKPANTLHRHNLTGTLEAAIRASNAQYDDQDILQRLDVRLANISAGDVGWDVFSLDYHVDSPINTIFTPPTMIQYTELFRFLWRLKRVEHDLSAAWRRQMTSARTLAQIPEIEKDINNSRLVCSEMIHFVYQLQYYLIFEVVGCSWDVLETDISKKSGDLDSLIEIHNRYLNDITTKGFLRTSDSQDYLPSVLKIIGFILQYKNILDELYNFVVKELMRREHSNIQASRKGKPVEDRRNKSLDKEAREAFLPIQRKLGEVASNFKGELVNLLTELEHHKDTDFRFLSVRLDFNEFYHNYAKKV</sequence>
<evidence type="ECO:0000313" key="9">
    <source>
        <dbReference type="Proteomes" id="UP000789739"/>
    </source>
</evidence>
<evidence type="ECO:0000313" key="8">
    <source>
        <dbReference type="EMBL" id="CAG8559356.1"/>
    </source>
</evidence>
<evidence type="ECO:0000259" key="6">
    <source>
        <dbReference type="Pfam" id="PF04130"/>
    </source>
</evidence>
<comment type="subcellular location">
    <subcellularLocation>
        <location evidence="1">Cytoplasm</location>
        <location evidence="1">Cytoskeleton</location>
    </subcellularLocation>
</comment>
<dbReference type="GO" id="GO:0031122">
    <property type="term" value="P:cytoplasmic microtubule organization"/>
    <property type="evidence" value="ECO:0007669"/>
    <property type="project" value="TreeGrafter"/>
</dbReference>
<dbReference type="InterPro" id="IPR042241">
    <property type="entry name" value="GCP_C_sf"/>
</dbReference>
<dbReference type="AlphaFoldDB" id="A0A9N9BAW5"/>
<dbReference type="Proteomes" id="UP000789739">
    <property type="component" value="Unassembled WGS sequence"/>
</dbReference>
<accession>A0A9N9BAW5</accession>
<evidence type="ECO:0000256" key="5">
    <source>
        <dbReference type="ARBA" id="ARBA00023212"/>
    </source>
</evidence>
<dbReference type="GO" id="GO:0007020">
    <property type="term" value="P:microtubule nucleation"/>
    <property type="evidence" value="ECO:0007669"/>
    <property type="project" value="InterPro"/>
</dbReference>
<dbReference type="PANTHER" id="PTHR19302:SF14">
    <property type="entry name" value="GAMMA-TUBULIN COMPLEX COMPONENT 3"/>
    <property type="match status" value="1"/>
</dbReference>
<dbReference type="GO" id="GO:0051321">
    <property type="term" value="P:meiotic cell cycle"/>
    <property type="evidence" value="ECO:0007669"/>
    <property type="project" value="TreeGrafter"/>
</dbReference>
<evidence type="ECO:0000256" key="4">
    <source>
        <dbReference type="ARBA" id="ARBA00022701"/>
    </source>
</evidence>
<name>A0A9N9BAW5_9GLOM</name>